<feature type="signal peptide" evidence="1">
    <location>
        <begin position="1"/>
        <end position="34"/>
    </location>
</feature>
<evidence type="ECO:0000256" key="1">
    <source>
        <dbReference type="SAM" id="SignalP"/>
    </source>
</evidence>
<dbReference type="Proteomes" id="UP000321960">
    <property type="component" value="Unassembled WGS sequence"/>
</dbReference>
<comment type="caution">
    <text evidence="2">The sequence shown here is derived from an EMBL/GenBank/DDBJ whole genome shotgun (WGS) entry which is preliminary data.</text>
</comment>
<dbReference type="Proteomes" id="UP001156856">
    <property type="component" value="Unassembled WGS sequence"/>
</dbReference>
<evidence type="ECO:0000313" key="3">
    <source>
        <dbReference type="EMBL" id="GLS62697.1"/>
    </source>
</evidence>
<reference evidence="3" key="1">
    <citation type="journal article" date="2014" name="Int. J. Syst. Evol. Microbiol.">
        <title>Complete genome of a new Firmicutes species belonging to the dominant human colonic microbiota ('Ruminococcus bicirculans') reveals two chromosomes and a selective capacity to utilize plant glucans.</title>
        <authorList>
            <consortium name="NISC Comparative Sequencing Program"/>
            <person name="Wegmann U."/>
            <person name="Louis P."/>
            <person name="Goesmann A."/>
            <person name="Henrissat B."/>
            <person name="Duncan S.H."/>
            <person name="Flint H.J."/>
        </authorList>
    </citation>
    <scope>NUCLEOTIDE SEQUENCE</scope>
    <source>
        <strain evidence="3">NBRC 107715</strain>
    </source>
</reference>
<protein>
    <recommendedName>
        <fullName evidence="6">DUF4136 domain-containing protein</fullName>
    </recommendedName>
</protein>
<keyword evidence="5" id="KW-1185">Reference proteome</keyword>
<evidence type="ECO:0000313" key="2">
    <source>
        <dbReference type="EMBL" id="GEP04615.1"/>
    </source>
</evidence>
<reference evidence="3" key="4">
    <citation type="submission" date="2023-01" db="EMBL/GenBank/DDBJ databases">
        <title>Draft genome sequence of Methylobacterium oxalidis strain NBRC 107715.</title>
        <authorList>
            <person name="Sun Q."/>
            <person name="Mori K."/>
        </authorList>
    </citation>
    <scope>NUCLEOTIDE SEQUENCE</scope>
    <source>
        <strain evidence="3">NBRC 107715</strain>
    </source>
</reference>
<evidence type="ECO:0000313" key="5">
    <source>
        <dbReference type="Proteomes" id="UP001156856"/>
    </source>
</evidence>
<proteinExistence type="predicted"/>
<reference evidence="2 4" key="3">
    <citation type="submission" date="2019-07" db="EMBL/GenBank/DDBJ databases">
        <title>Whole genome shotgun sequence of Methylobacterium oxalidis NBRC 107715.</title>
        <authorList>
            <person name="Hosoyama A."/>
            <person name="Uohara A."/>
            <person name="Ohji S."/>
            <person name="Ichikawa N."/>
        </authorList>
    </citation>
    <scope>NUCLEOTIDE SEQUENCE [LARGE SCALE GENOMIC DNA]</scope>
    <source>
        <strain evidence="2 4">NBRC 107715</strain>
    </source>
</reference>
<evidence type="ECO:0000313" key="4">
    <source>
        <dbReference type="Proteomes" id="UP000321960"/>
    </source>
</evidence>
<dbReference type="EMBL" id="BSPK01000016">
    <property type="protein sequence ID" value="GLS62697.1"/>
    <property type="molecule type" value="Genomic_DNA"/>
</dbReference>
<name>A0A512J3T4_9HYPH</name>
<evidence type="ECO:0008006" key="6">
    <source>
        <dbReference type="Google" id="ProtNLM"/>
    </source>
</evidence>
<accession>A0A512J3T4</accession>
<organism evidence="2 4">
    <name type="scientific">Methylobacterium oxalidis</name>
    <dbReference type="NCBI Taxonomy" id="944322"/>
    <lineage>
        <taxon>Bacteria</taxon>
        <taxon>Pseudomonadati</taxon>
        <taxon>Pseudomonadota</taxon>
        <taxon>Alphaproteobacteria</taxon>
        <taxon>Hyphomicrobiales</taxon>
        <taxon>Methylobacteriaceae</taxon>
        <taxon>Methylobacterium</taxon>
    </lineage>
</organism>
<sequence>MPLPRLAALGRHARPVLLAALALAAGLALPGRHAAADDFPRLNGERFADVRVDVRPLIAQGNGLQAEALRSDLTAALRRSFAGRLGGRGPVLVVLVRGLSLPPYAGAQGGGRGGLGGGNQTDYLDGEALLVGRGGEVLGRHPQLTATPSSYGGPWYDPVSERRRVTAVANIYSEWLRRQLPAD</sequence>
<dbReference type="OrthoDB" id="8159918at2"/>
<reference evidence="5" key="2">
    <citation type="journal article" date="2019" name="Int. J. Syst. Evol. Microbiol.">
        <title>The Global Catalogue of Microorganisms (GCM) 10K type strain sequencing project: providing services to taxonomists for standard genome sequencing and annotation.</title>
        <authorList>
            <consortium name="The Broad Institute Genomics Platform"/>
            <consortium name="The Broad Institute Genome Sequencing Center for Infectious Disease"/>
            <person name="Wu L."/>
            <person name="Ma J."/>
        </authorList>
    </citation>
    <scope>NUCLEOTIDE SEQUENCE [LARGE SCALE GENOMIC DNA]</scope>
    <source>
        <strain evidence="5">NBRC 107715</strain>
    </source>
</reference>
<feature type="chain" id="PRO_5021964791" description="DUF4136 domain-containing protein" evidence="1">
    <location>
        <begin position="35"/>
        <end position="183"/>
    </location>
</feature>
<keyword evidence="1" id="KW-0732">Signal</keyword>
<dbReference type="AlphaFoldDB" id="A0A512J3T4"/>
<dbReference type="EMBL" id="BJZU01000049">
    <property type="protein sequence ID" value="GEP04615.1"/>
    <property type="molecule type" value="Genomic_DNA"/>
</dbReference>
<gene>
    <name evidence="3" type="ORF">GCM10007888_10780</name>
    <name evidence="2" type="ORF">MOX02_26530</name>
</gene>